<dbReference type="EMBL" id="JBHSAX010000019">
    <property type="protein sequence ID" value="MFC3965387.1"/>
    <property type="molecule type" value="Genomic_DNA"/>
</dbReference>
<protein>
    <submittedName>
        <fullName evidence="1">DUF2993 domain-containing protein</fullName>
    </submittedName>
</protein>
<evidence type="ECO:0000313" key="1">
    <source>
        <dbReference type="EMBL" id="MFC3965387.1"/>
    </source>
</evidence>
<dbReference type="Pfam" id="PF11209">
    <property type="entry name" value="LmeA"/>
    <property type="match status" value="1"/>
</dbReference>
<gene>
    <name evidence="1" type="ORF">ACFO0B_25640</name>
</gene>
<sequence length="233" mass="24019">MRALVVLIVVAAIALIAGDRIAVVVAQNEIGRRIAAEYALDRDPAVDIGGFPFLTQAADGRYETIDVRAGEWSAQDVTVRDLRLTLTDVTAPLADLIAGDTSTLVAAGATAEAVVPYDTVRRFADDGVRDLSESPDGLRVTGTFPVEGLPFPVPATIVFAMAPTADGIELTPTSVQAAIGGPAVPISVLSSTLAFTIPLQDLPLGAEITAIRAAADGLHVSAAAADVHFADLP</sequence>
<dbReference type="Proteomes" id="UP001595696">
    <property type="component" value="Unassembled WGS sequence"/>
</dbReference>
<accession>A0ABV8E0V1</accession>
<organism evidence="1 2">
    <name type="scientific">Nocardia jiangsuensis</name>
    <dbReference type="NCBI Taxonomy" id="1691563"/>
    <lineage>
        <taxon>Bacteria</taxon>
        <taxon>Bacillati</taxon>
        <taxon>Actinomycetota</taxon>
        <taxon>Actinomycetes</taxon>
        <taxon>Mycobacteriales</taxon>
        <taxon>Nocardiaceae</taxon>
        <taxon>Nocardia</taxon>
    </lineage>
</organism>
<keyword evidence="2" id="KW-1185">Reference proteome</keyword>
<dbReference type="RefSeq" id="WP_378615133.1">
    <property type="nucleotide sequence ID" value="NZ_JBHSAX010000019.1"/>
</dbReference>
<comment type="caution">
    <text evidence="1">The sequence shown here is derived from an EMBL/GenBank/DDBJ whole genome shotgun (WGS) entry which is preliminary data.</text>
</comment>
<dbReference type="InterPro" id="IPR021373">
    <property type="entry name" value="DUF2993"/>
</dbReference>
<proteinExistence type="predicted"/>
<name>A0ABV8E0V1_9NOCA</name>
<evidence type="ECO:0000313" key="2">
    <source>
        <dbReference type="Proteomes" id="UP001595696"/>
    </source>
</evidence>
<reference evidence="2" key="1">
    <citation type="journal article" date="2019" name="Int. J. Syst. Evol. Microbiol.">
        <title>The Global Catalogue of Microorganisms (GCM) 10K type strain sequencing project: providing services to taxonomists for standard genome sequencing and annotation.</title>
        <authorList>
            <consortium name="The Broad Institute Genomics Platform"/>
            <consortium name="The Broad Institute Genome Sequencing Center for Infectious Disease"/>
            <person name="Wu L."/>
            <person name="Ma J."/>
        </authorList>
    </citation>
    <scope>NUCLEOTIDE SEQUENCE [LARGE SCALE GENOMIC DNA]</scope>
    <source>
        <strain evidence="2">CGMCC 4.7330</strain>
    </source>
</reference>